<accession>A0A6J7SNG0</accession>
<dbReference type="AlphaFoldDB" id="A0A6J7SNG0"/>
<name>A0A6J7SNG0_9ZZZZ</name>
<sequence>MYQFNGQGMRKALAVCAITNSVAQLAKALAELIRTLRGYG</sequence>
<gene>
    <name evidence="1" type="ORF">UFOPK4237_01618</name>
</gene>
<organism evidence="1">
    <name type="scientific">freshwater metagenome</name>
    <dbReference type="NCBI Taxonomy" id="449393"/>
    <lineage>
        <taxon>unclassified sequences</taxon>
        <taxon>metagenomes</taxon>
        <taxon>ecological metagenomes</taxon>
    </lineage>
</organism>
<dbReference type="EMBL" id="CAFBPZ010000158">
    <property type="protein sequence ID" value="CAB5042777.1"/>
    <property type="molecule type" value="Genomic_DNA"/>
</dbReference>
<evidence type="ECO:0000313" key="1">
    <source>
        <dbReference type="EMBL" id="CAB5042777.1"/>
    </source>
</evidence>
<reference evidence="1" key="1">
    <citation type="submission" date="2020-05" db="EMBL/GenBank/DDBJ databases">
        <authorList>
            <person name="Chiriac C."/>
            <person name="Salcher M."/>
            <person name="Ghai R."/>
            <person name="Kavagutti S V."/>
        </authorList>
    </citation>
    <scope>NUCLEOTIDE SEQUENCE</scope>
</reference>
<protein>
    <submittedName>
        <fullName evidence="1">Unannotated protein</fullName>
    </submittedName>
</protein>
<proteinExistence type="predicted"/>